<keyword evidence="8" id="KW-1185">Reference proteome</keyword>
<evidence type="ECO:0000256" key="4">
    <source>
        <dbReference type="ARBA" id="ARBA00023136"/>
    </source>
</evidence>
<evidence type="ECO:0000256" key="2">
    <source>
        <dbReference type="ARBA" id="ARBA00022692"/>
    </source>
</evidence>
<dbReference type="InterPro" id="IPR049453">
    <property type="entry name" value="Memb_transporter_dom"/>
</dbReference>
<gene>
    <name evidence="7" type="ORF">QQX04_03545</name>
</gene>
<feature type="domain" description="Integral membrane bound transporter" evidence="6">
    <location>
        <begin position="177"/>
        <end position="300"/>
    </location>
</feature>
<comment type="subcellular location">
    <subcellularLocation>
        <location evidence="1">Membrane</location>
        <topology evidence="1">Multi-pass membrane protein</topology>
    </subcellularLocation>
</comment>
<dbReference type="EMBL" id="JAUHPV010000002">
    <property type="protein sequence ID" value="MDN4472066.1"/>
    <property type="molecule type" value="Genomic_DNA"/>
</dbReference>
<feature type="transmembrane region" description="Helical" evidence="5">
    <location>
        <begin position="103"/>
        <end position="123"/>
    </location>
</feature>
<keyword evidence="3 5" id="KW-1133">Transmembrane helix</keyword>
<name>A0ABT8FYT7_9MICO</name>
<feature type="transmembrane region" description="Helical" evidence="5">
    <location>
        <begin position="66"/>
        <end position="91"/>
    </location>
</feature>
<protein>
    <submittedName>
        <fullName evidence="7">FUSC family protein</fullName>
    </submittedName>
</protein>
<feature type="transmembrane region" description="Helical" evidence="5">
    <location>
        <begin position="212"/>
        <end position="229"/>
    </location>
</feature>
<feature type="transmembrane region" description="Helical" evidence="5">
    <location>
        <begin position="162"/>
        <end position="183"/>
    </location>
</feature>
<dbReference type="Proteomes" id="UP001172738">
    <property type="component" value="Unassembled WGS sequence"/>
</dbReference>
<feature type="transmembrane region" description="Helical" evidence="5">
    <location>
        <begin position="235"/>
        <end position="254"/>
    </location>
</feature>
<feature type="transmembrane region" description="Helical" evidence="5">
    <location>
        <begin position="129"/>
        <end position="150"/>
    </location>
</feature>
<keyword evidence="2 5" id="KW-0812">Transmembrane</keyword>
<evidence type="ECO:0000259" key="6">
    <source>
        <dbReference type="Pfam" id="PF13515"/>
    </source>
</evidence>
<evidence type="ECO:0000256" key="3">
    <source>
        <dbReference type="ARBA" id="ARBA00022989"/>
    </source>
</evidence>
<keyword evidence="4 5" id="KW-0472">Membrane</keyword>
<reference evidence="7" key="1">
    <citation type="submission" date="2023-06" db="EMBL/GenBank/DDBJ databases">
        <title>SYSU T00b26.</title>
        <authorList>
            <person name="Gao L."/>
            <person name="Fang B.-Z."/>
            <person name="Li W.-J."/>
        </authorList>
    </citation>
    <scope>NUCLEOTIDE SEQUENCE</scope>
    <source>
        <strain evidence="7">SYSU T00b26</strain>
    </source>
</reference>
<comment type="caution">
    <text evidence="7">The sequence shown here is derived from an EMBL/GenBank/DDBJ whole genome shotgun (WGS) entry which is preliminary data.</text>
</comment>
<proteinExistence type="predicted"/>
<evidence type="ECO:0000313" key="7">
    <source>
        <dbReference type="EMBL" id="MDN4472066.1"/>
    </source>
</evidence>
<evidence type="ECO:0000256" key="5">
    <source>
        <dbReference type="SAM" id="Phobius"/>
    </source>
</evidence>
<accession>A0ABT8FYT7</accession>
<sequence>MTARSLRRPPAKAWTLAIVATLGIGAILAGAAMLAGADGLVPALLGVVGMVGLAPREAPMPAKAGMVALLAVSGGAAAAVGADAALLPLVVGATALATIPFTIRYGAVALAVPVLPAVIGALGGQGGPWSTALLAAFGALGVAVVVRLIGLKAPATPVKVPVAWGHGIVLALLAAVAVAVVLWQEWGHGYWMVIGLCVVLSPEHLKVRAETGARVVGTAIGAVVAIGLAVVLPHWLVLVVAGVAMVAALAYAAIDRRVELIALQTITVVSAGAAADPDTTWEIALARVVAIGAGAVVALIGAELVVAGLERRVEESEQNGAPASDG</sequence>
<feature type="transmembrane region" description="Helical" evidence="5">
    <location>
        <begin position="12"/>
        <end position="35"/>
    </location>
</feature>
<dbReference type="RefSeq" id="WP_301126336.1">
    <property type="nucleotide sequence ID" value="NZ_JAUHPV010000002.1"/>
</dbReference>
<evidence type="ECO:0000313" key="8">
    <source>
        <dbReference type="Proteomes" id="UP001172738"/>
    </source>
</evidence>
<evidence type="ECO:0000256" key="1">
    <source>
        <dbReference type="ARBA" id="ARBA00004141"/>
    </source>
</evidence>
<dbReference type="Pfam" id="PF13515">
    <property type="entry name" value="FUSC_2"/>
    <property type="match status" value="1"/>
</dbReference>
<organism evidence="7 8">
    <name type="scientific">Demequina zhanjiangensis</name>
    <dbReference type="NCBI Taxonomy" id="3051659"/>
    <lineage>
        <taxon>Bacteria</taxon>
        <taxon>Bacillati</taxon>
        <taxon>Actinomycetota</taxon>
        <taxon>Actinomycetes</taxon>
        <taxon>Micrococcales</taxon>
        <taxon>Demequinaceae</taxon>
        <taxon>Demequina</taxon>
    </lineage>
</organism>